<organism evidence="2 3">
    <name type="scientific">Actinomadura fulvescens</name>
    <dbReference type="NCBI Taxonomy" id="46160"/>
    <lineage>
        <taxon>Bacteria</taxon>
        <taxon>Bacillati</taxon>
        <taxon>Actinomycetota</taxon>
        <taxon>Actinomycetes</taxon>
        <taxon>Streptosporangiales</taxon>
        <taxon>Thermomonosporaceae</taxon>
        <taxon>Actinomadura</taxon>
    </lineage>
</organism>
<evidence type="ECO:0000313" key="3">
    <source>
        <dbReference type="Proteomes" id="UP001501509"/>
    </source>
</evidence>
<feature type="compositionally biased region" description="Low complexity" evidence="1">
    <location>
        <begin position="196"/>
        <end position="209"/>
    </location>
</feature>
<feature type="compositionally biased region" description="Basic and acidic residues" evidence="1">
    <location>
        <begin position="210"/>
        <end position="223"/>
    </location>
</feature>
<comment type="caution">
    <text evidence="2">The sequence shown here is derived from an EMBL/GenBank/DDBJ whole genome shotgun (WGS) entry which is preliminary data.</text>
</comment>
<dbReference type="Gene3D" id="1.10.10.10">
    <property type="entry name" value="Winged helix-like DNA-binding domain superfamily/Winged helix DNA-binding domain"/>
    <property type="match status" value="1"/>
</dbReference>
<dbReference type="InterPro" id="IPR036390">
    <property type="entry name" value="WH_DNA-bd_sf"/>
</dbReference>
<evidence type="ECO:0000313" key="2">
    <source>
        <dbReference type="EMBL" id="GAA2600143.1"/>
    </source>
</evidence>
<dbReference type="InterPro" id="IPR036388">
    <property type="entry name" value="WH-like_DNA-bd_sf"/>
</dbReference>
<reference evidence="3" key="1">
    <citation type="journal article" date="2019" name="Int. J. Syst. Evol. Microbiol.">
        <title>The Global Catalogue of Microorganisms (GCM) 10K type strain sequencing project: providing services to taxonomists for standard genome sequencing and annotation.</title>
        <authorList>
            <consortium name="The Broad Institute Genomics Platform"/>
            <consortium name="The Broad Institute Genome Sequencing Center for Infectious Disease"/>
            <person name="Wu L."/>
            <person name="Ma J."/>
        </authorList>
    </citation>
    <scope>NUCLEOTIDE SEQUENCE [LARGE SCALE GENOMIC DNA]</scope>
    <source>
        <strain evidence="3">JCM 6833</strain>
    </source>
</reference>
<feature type="compositionally biased region" description="Basic and acidic residues" evidence="1">
    <location>
        <begin position="238"/>
        <end position="268"/>
    </location>
</feature>
<protein>
    <recommendedName>
        <fullName evidence="4">MarR family transcriptional regulator</fullName>
    </recommendedName>
</protein>
<dbReference type="RefSeq" id="WP_344542451.1">
    <property type="nucleotide sequence ID" value="NZ_BAAATD010000004.1"/>
</dbReference>
<evidence type="ECO:0008006" key="4">
    <source>
        <dbReference type="Google" id="ProtNLM"/>
    </source>
</evidence>
<dbReference type="SUPFAM" id="SSF46785">
    <property type="entry name" value="Winged helix' DNA-binding domain"/>
    <property type="match status" value="1"/>
</dbReference>
<feature type="region of interest" description="Disordered" evidence="1">
    <location>
        <begin position="1"/>
        <end position="24"/>
    </location>
</feature>
<gene>
    <name evidence="2" type="ORF">GCM10010411_37300</name>
</gene>
<proteinExistence type="predicted"/>
<feature type="region of interest" description="Disordered" evidence="1">
    <location>
        <begin position="196"/>
        <end position="268"/>
    </location>
</feature>
<dbReference type="EMBL" id="BAAATD010000004">
    <property type="protein sequence ID" value="GAA2600143.1"/>
    <property type="molecule type" value="Genomic_DNA"/>
</dbReference>
<keyword evidence="3" id="KW-1185">Reference proteome</keyword>
<feature type="compositionally biased region" description="Low complexity" evidence="1">
    <location>
        <begin position="224"/>
        <end position="237"/>
    </location>
</feature>
<evidence type="ECO:0000256" key="1">
    <source>
        <dbReference type="SAM" id="MobiDB-lite"/>
    </source>
</evidence>
<name>A0ABP6C5C2_9ACTN</name>
<dbReference type="Proteomes" id="UP001501509">
    <property type="component" value="Unassembled WGS sequence"/>
</dbReference>
<feature type="compositionally biased region" description="Basic and acidic residues" evidence="1">
    <location>
        <begin position="14"/>
        <end position="24"/>
    </location>
</feature>
<sequence length="268" mass="29446">MDDELSVTRARGQRGRDAQDRSRRAEARRILDSIEQAKTITDGHFSALGMLITDASLSADEAALVEVKDGLQWLHRSHYLDVPAFDGERREQRGRILGLIDCAHWALRRLPSGLQLGLQPGSHAARFLAAVAADPGLSNQELASRLGADETEVSRVGRRLLSAGVVWKRKEWRRNCWDITPRGRDYLETAGLLDEASAGGARRPAAAVARADEPARQRARPSEAEAASGPAASGPATADRRRRAEDAPRSPDAPRKPDDPDHPTRRRR</sequence>
<accession>A0ABP6C5C2</accession>